<feature type="compositionally biased region" description="Basic residues" evidence="1">
    <location>
        <begin position="41"/>
        <end position="51"/>
    </location>
</feature>
<comment type="caution">
    <text evidence="2">The sequence shown here is derived from an EMBL/GenBank/DDBJ whole genome shotgun (WGS) entry which is preliminary data.</text>
</comment>
<protein>
    <submittedName>
        <fullName evidence="2">Uncharacterized protein</fullName>
    </submittedName>
</protein>
<feature type="region of interest" description="Disordered" evidence="1">
    <location>
        <begin position="1"/>
        <end position="51"/>
    </location>
</feature>
<organism evidence="2 3">
    <name type="scientific">Populus deltoides</name>
    <name type="common">Eastern poplar</name>
    <name type="synonym">Eastern cottonwood</name>
    <dbReference type="NCBI Taxonomy" id="3696"/>
    <lineage>
        <taxon>Eukaryota</taxon>
        <taxon>Viridiplantae</taxon>
        <taxon>Streptophyta</taxon>
        <taxon>Embryophyta</taxon>
        <taxon>Tracheophyta</taxon>
        <taxon>Spermatophyta</taxon>
        <taxon>Magnoliopsida</taxon>
        <taxon>eudicotyledons</taxon>
        <taxon>Gunneridae</taxon>
        <taxon>Pentapetalae</taxon>
        <taxon>rosids</taxon>
        <taxon>fabids</taxon>
        <taxon>Malpighiales</taxon>
        <taxon>Salicaceae</taxon>
        <taxon>Saliceae</taxon>
        <taxon>Populus</taxon>
    </lineage>
</organism>
<name>A0A8T2X985_POPDE</name>
<proteinExistence type="predicted"/>
<evidence type="ECO:0000313" key="3">
    <source>
        <dbReference type="Proteomes" id="UP000807159"/>
    </source>
</evidence>
<evidence type="ECO:0000256" key="1">
    <source>
        <dbReference type="SAM" id="MobiDB-lite"/>
    </source>
</evidence>
<reference evidence="2" key="1">
    <citation type="journal article" date="2021" name="J. Hered.">
        <title>Genome Assembly of Salicaceae Populus deltoides (Eastern Cottonwood) I-69 Based on Nanopore Sequencing and Hi-C Technologies.</title>
        <authorList>
            <person name="Bai S."/>
            <person name="Wu H."/>
            <person name="Zhang J."/>
            <person name="Pan Z."/>
            <person name="Zhao W."/>
            <person name="Li Z."/>
            <person name="Tong C."/>
        </authorList>
    </citation>
    <scope>NUCLEOTIDE SEQUENCE</scope>
    <source>
        <tissue evidence="2">Leaf</tissue>
    </source>
</reference>
<gene>
    <name evidence="2" type="ORF">H0E87_022614</name>
</gene>
<sequence length="125" mass="14473">MDKNSKGQHMGSGGMESDPQSNREEANKLLESDLATANWAGKRRRRRRRNCKHREHIRGFEHTNGLYESHLRSTGGKTPSSKWMFSSLQTQQRLNLRKEVGLQHLKTHFAGCKWHIHFKALSLPL</sequence>
<feature type="compositionally biased region" description="Basic and acidic residues" evidence="1">
    <location>
        <begin position="21"/>
        <end position="31"/>
    </location>
</feature>
<accession>A0A8T2X985</accession>
<evidence type="ECO:0000313" key="2">
    <source>
        <dbReference type="EMBL" id="KAH8490155.1"/>
    </source>
</evidence>
<keyword evidence="3" id="KW-1185">Reference proteome</keyword>
<dbReference type="Proteomes" id="UP000807159">
    <property type="component" value="Chromosome 13"/>
</dbReference>
<dbReference type="AlphaFoldDB" id="A0A8T2X985"/>
<dbReference type="EMBL" id="JACEGQ020000013">
    <property type="protein sequence ID" value="KAH8490155.1"/>
    <property type="molecule type" value="Genomic_DNA"/>
</dbReference>